<gene>
    <name evidence="1" type="ORF">METZ01_LOCUS362891</name>
</gene>
<protein>
    <submittedName>
        <fullName evidence="1">Uncharacterized protein</fullName>
    </submittedName>
</protein>
<feature type="non-terminal residue" evidence="1">
    <location>
        <position position="310"/>
    </location>
</feature>
<dbReference type="EMBL" id="UINC01129564">
    <property type="protein sequence ID" value="SVD10037.1"/>
    <property type="molecule type" value="Genomic_DNA"/>
</dbReference>
<name>A0A382SLF7_9ZZZZ</name>
<dbReference type="AlphaFoldDB" id="A0A382SLF7"/>
<reference evidence="1" key="1">
    <citation type="submission" date="2018-05" db="EMBL/GenBank/DDBJ databases">
        <authorList>
            <person name="Lanie J.A."/>
            <person name="Ng W.-L."/>
            <person name="Kazmierczak K.M."/>
            <person name="Andrzejewski T.M."/>
            <person name="Davidsen T.M."/>
            <person name="Wayne K.J."/>
            <person name="Tettelin H."/>
            <person name="Glass J.I."/>
            <person name="Rusch D."/>
            <person name="Podicherti R."/>
            <person name="Tsui H.-C.T."/>
            <person name="Winkler M.E."/>
        </authorList>
    </citation>
    <scope>NUCLEOTIDE SEQUENCE</scope>
</reference>
<accession>A0A382SLF7</accession>
<organism evidence="1">
    <name type="scientific">marine metagenome</name>
    <dbReference type="NCBI Taxonomy" id="408172"/>
    <lineage>
        <taxon>unclassified sequences</taxon>
        <taxon>metagenomes</taxon>
        <taxon>ecological metagenomes</taxon>
    </lineage>
</organism>
<evidence type="ECO:0000313" key="1">
    <source>
        <dbReference type="EMBL" id="SVD10037.1"/>
    </source>
</evidence>
<feature type="non-terminal residue" evidence="1">
    <location>
        <position position="1"/>
    </location>
</feature>
<proteinExistence type="predicted"/>
<sequence>VPFNLGNYAKVTNIHGSPDISNVGSTQDPFKKLLIYDTPTASRGTASGAIVGQARSRAFEYFSGTAGAASGNATSIYHHYLFDIQMMTNITMSGAVTLAVDSVVTGSTSGATGVLYAAVSSGTGLQLMEVTGTFVAGEAITGTGTGASTGSVTISAVVTKDFSKDAKQLFMVYTSISGGDYSADIKLTKTFTLSGTYRTETSGTDNLIGVSGYDTSEVQVGDVLTIPTGVAGATEDRTVDAITATAISFSAAPTTDAITTADVVRNRAEIQEQEETIMVMKMPKDPIKTLLNSAAASDTTYTVRRQFHGT</sequence>